<dbReference type="InterPro" id="IPR013083">
    <property type="entry name" value="Znf_RING/FYVE/PHD"/>
</dbReference>
<feature type="non-terminal residue" evidence="7">
    <location>
        <position position="316"/>
    </location>
</feature>
<dbReference type="PANTHER" id="PTHR46347">
    <property type="entry name" value="RING/FYVE/PHD ZINC FINGER SUPERFAMILY PROTEIN"/>
    <property type="match status" value="1"/>
</dbReference>
<evidence type="ECO:0000256" key="4">
    <source>
        <dbReference type="SAM" id="MobiDB-lite"/>
    </source>
</evidence>
<dbReference type="RefSeq" id="XP_033534211.1">
    <property type="nucleotide sequence ID" value="XM_033675693.1"/>
</dbReference>
<organism evidence="7">
    <name type="scientific">Eremomyces bilateralis CBS 781.70</name>
    <dbReference type="NCBI Taxonomy" id="1392243"/>
    <lineage>
        <taxon>Eukaryota</taxon>
        <taxon>Fungi</taxon>
        <taxon>Dikarya</taxon>
        <taxon>Ascomycota</taxon>
        <taxon>Pezizomycotina</taxon>
        <taxon>Dothideomycetes</taxon>
        <taxon>Dothideomycetes incertae sedis</taxon>
        <taxon>Eremomycetales</taxon>
        <taxon>Eremomycetaceae</taxon>
        <taxon>Eremomyces</taxon>
    </lineage>
</organism>
<keyword evidence="8" id="KW-1185">Reference proteome</keyword>
<dbReference type="CDD" id="cd16495">
    <property type="entry name" value="RING_CH-C4HC3_MARCH"/>
    <property type="match status" value="1"/>
</dbReference>
<evidence type="ECO:0000259" key="6">
    <source>
        <dbReference type="PROSITE" id="PS51292"/>
    </source>
</evidence>
<dbReference type="AlphaFoldDB" id="A0A6G1G3T8"/>
<keyword evidence="2" id="KW-0863">Zinc-finger</keyword>
<feature type="transmembrane region" description="Helical" evidence="5">
    <location>
        <begin position="271"/>
        <end position="288"/>
    </location>
</feature>
<feature type="compositionally biased region" description="Low complexity" evidence="4">
    <location>
        <begin position="32"/>
        <end position="46"/>
    </location>
</feature>
<feature type="transmembrane region" description="Helical" evidence="5">
    <location>
        <begin position="167"/>
        <end position="189"/>
    </location>
</feature>
<keyword evidence="5" id="KW-0472">Membrane</keyword>
<evidence type="ECO:0000313" key="7">
    <source>
        <dbReference type="EMBL" id="KAF1812580.1"/>
    </source>
</evidence>
<dbReference type="GeneID" id="54416263"/>
<feature type="transmembrane region" description="Helical" evidence="5">
    <location>
        <begin position="230"/>
        <end position="250"/>
    </location>
</feature>
<dbReference type="Proteomes" id="UP000504638">
    <property type="component" value="Unplaced"/>
</dbReference>
<keyword evidence="3" id="KW-0862">Zinc</keyword>
<evidence type="ECO:0000313" key="9">
    <source>
        <dbReference type="RefSeq" id="XP_033534211.1"/>
    </source>
</evidence>
<proteinExistence type="predicted"/>
<protein>
    <recommendedName>
        <fullName evidence="6">RING-CH-type domain-containing protein</fullName>
    </recommendedName>
</protein>
<sequence>MSASAFGRDLGSWEWLDDTPRPANNDSRHRASGAPGPSSSSPADSGNRAPPEASASPKTNIPPKQRQWKPRTCRICLDTVHPTYHPPSESLPGIFQAGPSVTYDSEEGRLLRPCKCKGSSKYVHENCLQKWRHVDPAYGRRNYWQCPTCGFRYHLQRMSWARIISSAVAQVALTIAILLLAVFLLGFIADPIINLYVDPLGTLSQISRTEPDWHEVEEPFTWTDHFLKGMASLGLLGFLKVFLSSPWNWFNIRVGGGRARGTTGRQRLANLSWIAVMVGIGTVLYAIWRGVRTFSKRTLKKIGERVMDVQGDDDDE</sequence>
<accession>A0A6G1G3T8</accession>
<reference evidence="9" key="2">
    <citation type="submission" date="2020-04" db="EMBL/GenBank/DDBJ databases">
        <authorList>
            <consortium name="NCBI Genome Project"/>
        </authorList>
    </citation>
    <scope>NUCLEOTIDE SEQUENCE</scope>
    <source>
        <strain evidence="9">CBS 781.70</strain>
    </source>
</reference>
<evidence type="ECO:0000256" key="3">
    <source>
        <dbReference type="ARBA" id="ARBA00022833"/>
    </source>
</evidence>
<feature type="region of interest" description="Disordered" evidence="4">
    <location>
        <begin position="1"/>
        <end position="68"/>
    </location>
</feature>
<keyword evidence="1" id="KW-0479">Metal-binding</keyword>
<reference evidence="9" key="3">
    <citation type="submission" date="2025-04" db="UniProtKB">
        <authorList>
            <consortium name="RefSeq"/>
        </authorList>
    </citation>
    <scope>IDENTIFICATION</scope>
    <source>
        <strain evidence="9">CBS 781.70</strain>
    </source>
</reference>
<name>A0A6G1G3T8_9PEZI</name>
<dbReference type="PROSITE" id="PS51292">
    <property type="entry name" value="ZF_RING_CH"/>
    <property type="match status" value="1"/>
</dbReference>
<evidence type="ECO:0000256" key="2">
    <source>
        <dbReference type="ARBA" id="ARBA00022771"/>
    </source>
</evidence>
<dbReference type="SMART" id="SM00744">
    <property type="entry name" value="RINGv"/>
    <property type="match status" value="1"/>
</dbReference>
<feature type="domain" description="RING-CH-type" evidence="6">
    <location>
        <begin position="65"/>
        <end position="156"/>
    </location>
</feature>
<keyword evidence="5" id="KW-1133">Transmembrane helix</keyword>
<keyword evidence="5" id="KW-0812">Transmembrane</keyword>
<evidence type="ECO:0000256" key="5">
    <source>
        <dbReference type="SAM" id="Phobius"/>
    </source>
</evidence>
<dbReference type="InterPro" id="IPR011016">
    <property type="entry name" value="Znf_RING-CH"/>
</dbReference>
<dbReference type="GO" id="GO:0008270">
    <property type="term" value="F:zinc ion binding"/>
    <property type="evidence" value="ECO:0007669"/>
    <property type="project" value="UniProtKB-KW"/>
</dbReference>
<gene>
    <name evidence="7 9" type="ORF">P152DRAFT_379187</name>
</gene>
<dbReference type="Pfam" id="PF12906">
    <property type="entry name" value="RINGv"/>
    <property type="match status" value="1"/>
</dbReference>
<evidence type="ECO:0000313" key="8">
    <source>
        <dbReference type="Proteomes" id="UP000504638"/>
    </source>
</evidence>
<dbReference type="PANTHER" id="PTHR46347:SF1">
    <property type="entry name" value="RING_FYVE_PHD ZINC FINGER SUPERFAMILY PROTEIN"/>
    <property type="match status" value="1"/>
</dbReference>
<dbReference type="Gene3D" id="3.30.40.10">
    <property type="entry name" value="Zinc/RING finger domain, C3HC4 (zinc finger)"/>
    <property type="match status" value="1"/>
</dbReference>
<dbReference type="OrthoDB" id="264354at2759"/>
<dbReference type="SUPFAM" id="SSF57850">
    <property type="entry name" value="RING/U-box"/>
    <property type="match status" value="1"/>
</dbReference>
<dbReference type="EMBL" id="ML975157">
    <property type="protein sequence ID" value="KAF1812580.1"/>
    <property type="molecule type" value="Genomic_DNA"/>
</dbReference>
<reference evidence="7 9" key="1">
    <citation type="submission" date="2020-01" db="EMBL/GenBank/DDBJ databases">
        <authorList>
            <consortium name="DOE Joint Genome Institute"/>
            <person name="Haridas S."/>
            <person name="Albert R."/>
            <person name="Binder M."/>
            <person name="Bloem J."/>
            <person name="Labutti K."/>
            <person name="Salamov A."/>
            <person name="Andreopoulos B."/>
            <person name="Baker S.E."/>
            <person name="Barry K."/>
            <person name="Bills G."/>
            <person name="Bluhm B.H."/>
            <person name="Cannon C."/>
            <person name="Castanera R."/>
            <person name="Culley D.E."/>
            <person name="Daum C."/>
            <person name="Ezra D."/>
            <person name="Gonzalez J.B."/>
            <person name="Henrissat B."/>
            <person name="Kuo A."/>
            <person name="Liang C."/>
            <person name="Lipzen A."/>
            <person name="Lutzoni F."/>
            <person name="Magnuson J."/>
            <person name="Mondo S."/>
            <person name="Nolan M."/>
            <person name="Ohm R."/>
            <person name="Pangilinan J."/>
            <person name="Park H.-J."/>
            <person name="Ramirez L."/>
            <person name="Alfaro M."/>
            <person name="Sun H."/>
            <person name="Tritt A."/>
            <person name="Yoshinaga Y."/>
            <person name="Zwiers L.-H."/>
            <person name="Turgeon B.G."/>
            <person name="Goodwin S.B."/>
            <person name="Spatafora J.W."/>
            <person name="Crous P.W."/>
            <person name="Grigoriev I.V."/>
        </authorList>
    </citation>
    <scope>NUCLEOTIDE SEQUENCE</scope>
    <source>
        <strain evidence="7 9">CBS 781.70</strain>
    </source>
</reference>
<evidence type="ECO:0000256" key="1">
    <source>
        <dbReference type="ARBA" id="ARBA00022723"/>
    </source>
</evidence>